<dbReference type="SUPFAM" id="SSF56672">
    <property type="entry name" value="DNA/RNA polymerases"/>
    <property type="match status" value="1"/>
</dbReference>
<sequence length="98" mass="10853">MNTPQNRGPQGPPGPAGPSGGLATPHTEDIRDRILRPGQQRFGFLVFVVWRSVDGKLKERVVVDLRGLNKDVIKDTYPLPRPDNILRFVGGADNNQVR</sequence>
<gene>
    <name evidence="2" type="ORF">PGRI_020420</name>
</gene>
<dbReference type="InterPro" id="IPR043502">
    <property type="entry name" value="DNA/RNA_pol_sf"/>
</dbReference>
<keyword evidence="3" id="KW-1185">Reference proteome</keyword>
<comment type="caution">
    <text evidence="2">The sequence shown here is derived from an EMBL/GenBank/DDBJ whole genome shotgun (WGS) entry which is preliminary data.</text>
</comment>
<dbReference type="RefSeq" id="XP_040646708.1">
    <property type="nucleotide sequence ID" value="XM_040789755.1"/>
</dbReference>
<dbReference type="InterPro" id="IPR043128">
    <property type="entry name" value="Rev_trsase/Diguanyl_cyclase"/>
</dbReference>
<dbReference type="GeneID" id="63705055"/>
<protein>
    <submittedName>
        <fullName evidence="2">Uncharacterized protein</fullName>
    </submittedName>
</protein>
<name>A0A135LGR1_PENPA</name>
<evidence type="ECO:0000313" key="3">
    <source>
        <dbReference type="Proteomes" id="UP000070168"/>
    </source>
</evidence>
<dbReference type="EMBL" id="LHQR01000065">
    <property type="protein sequence ID" value="KXG48172.1"/>
    <property type="molecule type" value="Genomic_DNA"/>
</dbReference>
<accession>A0A135LGR1</accession>
<dbReference type="OrthoDB" id="5423428at2759"/>
<dbReference type="Gene3D" id="3.10.10.10">
    <property type="entry name" value="HIV Type 1 Reverse Transcriptase, subunit A, domain 1"/>
    <property type="match status" value="1"/>
</dbReference>
<evidence type="ECO:0000313" key="2">
    <source>
        <dbReference type="EMBL" id="KXG48172.1"/>
    </source>
</evidence>
<evidence type="ECO:0000256" key="1">
    <source>
        <dbReference type="SAM" id="MobiDB-lite"/>
    </source>
</evidence>
<reference evidence="2 3" key="1">
    <citation type="journal article" date="2016" name="BMC Genomics">
        <title>Genome sequencing and secondary metabolism of the postharvest pathogen Penicillium griseofulvum.</title>
        <authorList>
            <person name="Banani H."/>
            <person name="Marcet-Houben M."/>
            <person name="Ballester A.R."/>
            <person name="Abbruscato P."/>
            <person name="Gonzalez-Candelas L."/>
            <person name="Gabaldon T."/>
            <person name="Spadaro D."/>
        </authorList>
    </citation>
    <scope>NUCLEOTIDE SEQUENCE [LARGE SCALE GENOMIC DNA]</scope>
    <source>
        <strain evidence="2 3">PG3</strain>
    </source>
</reference>
<dbReference type="AlphaFoldDB" id="A0A135LGR1"/>
<feature type="region of interest" description="Disordered" evidence="1">
    <location>
        <begin position="1"/>
        <end position="27"/>
    </location>
</feature>
<organism evidence="2 3">
    <name type="scientific">Penicillium patulum</name>
    <name type="common">Penicillium griseofulvum</name>
    <dbReference type="NCBI Taxonomy" id="5078"/>
    <lineage>
        <taxon>Eukaryota</taxon>
        <taxon>Fungi</taxon>
        <taxon>Dikarya</taxon>
        <taxon>Ascomycota</taxon>
        <taxon>Pezizomycotina</taxon>
        <taxon>Eurotiomycetes</taxon>
        <taxon>Eurotiomycetidae</taxon>
        <taxon>Eurotiales</taxon>
        <taxon>Aspergillaceae</taxon>
        <taxon>Penicillium</taxon>
    </lineage>
</organism>
<dbReference type="Gene3D" id="3.30.70.270">
    <property type="match status" value="1"/>
</dbReference>
<proteinExistence type="predicted"/>
<dbReference type="Proteomes" id="UP000070168">
    <property type="component" value="Unassembled WGS sequence"/>
</dbReference>